<dbReference type="Proteomes" id="UP000708208">
    <property type="component" value="Unassembled WGS sequence"/>
</dbReference>
<keyword evidence="3" id="KW-1185">Reference proteome</keyword>
<protein>
    <submittedName>
        <fullName evidence="2">Uncharacterized protein</fullName>
    </submittedName>
</protein>
<sequence length="395" mass="43951">MVDTYRKERRPDEGHHSIGNLQTHARFFSGISSCVIQSLTQLTLTMFPGTGGVQLKKKNSDNFSRSSSPILLLNNRKKYQASVPIHLQEQDFDEDEDLDSLPESLLIEDNAFRPPRSSHKKTYSSPTVFCRCDSPFEQASSSSFLSIDNGFPPPEEVLSNDPIFHVVAVDVHSTGSSDGNEVTIREDEATIGEQVKNGISLADEEDVSGCQGTTNRDFICEEQSINSSVTMEDLACTNGNVSPMELVSFKSLTFVDDLELSTRTKAMKEAKVVGYFEGPDFACMKYTVSGKVWLWKRSEDLLVIKDDGRIIDPTGTKRSRYHKSYHQQVKSSIGKLYDLFFPKKEKESRISEKWATSSLDRHLGKPISSKSNSSKHGIQASLSTSDVAHCHGNSS</sequence>
<dbReference type="EMBL" id="CAJVCH010531858">
    <property type="protein sequence ID" value="CAG7824157.1"/>
    <property type="molecule type" value="Genomic_DNA"/>
</dbReference>
<evidence type="ECO:0000313" key="2">
    <source>
        <dbReference type="EMBL" id="CAG7824157.1"/>
    </source>
</evidence>
<proteinExistence type="predicted"/>
<comment type="caution">
    <text evidence="2">The sequence shown here is derived from an EMBL/GenBank/DDBJ whole genome shotgun (WGS) entry which is preliminary data.</text>
</comment>
<evidence type="ECO:0000313" key="3">
    <source>
        <dbReference type="Proteomes" id="UP000708208"/>
    </source>
</evidence>
<name>A0A8J2PCU5_9HEXA</name>
<evidence type="ECO:0000256" key="1">
    <source>
        <dbReference type="SAM" id="MobiDB-lite"/>
    </source>
</evidence>
<feature type="compositionally biased region" description="Polar residues" evidence="1">
    <location>
        <begin position="368"/>
        <end position="395"/>
    </location>
</feature>
<accession>A0A8J2PCU5</accession>
<reference evidence="2" key="1">
    <citation type="submission" date="2021-06" db="EMBL/GenBank/DDBJ databases">
        <authorList>
            <person name="Hodson N. C."/>
            <person name="Mongue J. A."/>
            <person name="Jaron S. K."/>
        </authorList>
    </citation>
    <scope>NUCLEOTIDE SEQUENCE</scope>
</reference>
<gene>
    <name evidence="2" type="ORF">AFUS01_LOCUS34331</name>
</gene>
<feature type="region of interest" description="Disordered" evidence="1">
    <location>
        <begin position="361"/>
        <end position="395"/>
    </location>
</feature>
<organism evidence="2 3">
    <name type="scientific">Allacma fusca</name>
    <dbReference type="NCBI Taxonomy" id="39272"/>
    <lineage>
        <taxon>Eukaryota</taxon>
        <taxon>Metazoa</taxon>
        <taxon>Ecdysozoa</taxon>
        <taxon>Arthropoda</taxon>
        <taxon>Hexapoda</taxon>
        <taxon>Collembola</taxon>
        <taxon>Symphypleona</taxon>
        <taxon>Sminthuridae</taxon>
        <taxon>Allacma</taxon>
    </lineage>
</organism>
<dbReference type="AlphaFoldDB" id="A0A8J2PCU5"/>